<name>A2DJB7_TRIV3</name>
<dbReference type="Proteomes" id="UP000001542">
    <property type="component" value="Unassembled WGS sequence"/>
</dbReference>
<gene>
    <name evidence="1" type="ORF">TVAG_136350</name>
</gene>
<dbReference type="KEGG" id="tva:5465032"/>
<proteinExistence type="predicted"/>
<evidence type="ECO:0000313" key="2">
    <source>
        <dbReference type="Proteomes" id="UP000001542"/>
    </source>
</evidence>
<dbReference type="RefSeq" id="XP_001580490.1">
    <property type="nucleotide sequence ID" value="XM_001580440.1"/>
</dbReference>
<accession>A2DJB7</accession>
<reference evidence="1" key="1">
    <citation type="submission" date="2006-10" db="EMBL/GenBank/DDBJ databases">
        <authorList>
            <person name="Amadeo P."/>
            <person name="Zhao Q."/>
            <person name="Wortman J."/>
            <person name="Fraser-Liggett C."/>
            <person name="Carlton J."/>
        </authorList>
    </citation>
    <scope>NUCLEOTIDE SEQUENCE</scope>
    <source>
        <strain evidence="1">G3</strain>
    </source>
</reference>
<evidence type="ECO:0008006" key="3">
    <source>
        <dbReference type="Google" id="ProtNLM"/>
    </source>
</evidence>
<protein>
    <recommendedName>
        <fullName evidence="3">Importin N-terminal domain-containing protein</fullName>
    </recommendedName>
</protein>
<dbReference type="VEuPathDB" id="TrichDB:TVAG_136350"/>
<evidence type="ECO:0000313" key="1">
    <source>
        <dbReference type="EMBL" id="EAY19504.1"/>
    </source>
</evidence>
<dbReference type="InParanoid" id="A2DJB7"/>
<dbReference type="EMBL" id="DS113207">
    <property type="protein sequence ID" value="EAY19504.1"/>
    <property type="molecule type" value="Genomic_DNA"/>
</dbReference>
<dbReference type="AlphaFoldDB" id="A2DJB7"/>
<dbReference type="VEuPathDB" id="TrichDB:TVAGG3_0543600"/>
<organism evidence="1 2">
    <name type="scientific">Trichomonas vaginalis (strain ATCC PRA-98 / G3)</name>
    <dbReference type="NCBI Taxonomy" id="412133"/>
    <lineage>
        <taxon>Eukaryota</taxon>
        <taxon>Metamonada</taxon>
        <taxon>Parabasalia</taxon>
        <taxon>Trichomonadida</taxon>
        <taxon>Trichomonadidae</taxon>
        <taxon>Trichomonas</taxon>
    </lineage>
</organism>
<keyword evidence="2" id="KW-1185">Reference proteome</keyword>
<sequence>MSEELLLIYGKKLNVDDMDTQMEVFFFVPNFISNAANLGWFLENLHSFKHQYTREVSLGYITHFIHGSWNMINPNLHDDIIAEFFIKIFEDPNFMQPSFLTKTYDTQADLVHQFYPEILPNIFNEIVKSPKNHLYGFLSAWKYSLYSNSSVFVRNNDAILQKMLEDGSQMLLVETVIKDLESGIDGSSKAFSTLVEWIDSSVLGCLSILGDIMALFQIPEATDSAIMSLTNYMKRPDSLDAIVDFVNSSQIATILGEILTSDCSELKMMHICELINVMVTPIVETDEAEQFLEIAKLLFLQNVKISNLITDFIRLFAKSHPDYVDVIANATLEKLLEIIQSDRPDKDLEMQSPLKLLKSLSLTTSNLQQEFITLSSGISPSENIDGCAALLACLTDIVPNEPEIVAMFNGLLEIESNIESPYVIALGCYAKMAIPFIRKPENIDFTLQLFEKCAQTVIMLEEANATHIDDYLFKVISIVCKLYPQGVFNIENFEQIIFAFVISGRAVLLDAARSVSNQLPPDSRVIVFSACANHFAEIFSDLTKLQNDSITPIFDFIAGMNLSDCDQSVYKLLANFISAVKEIPDQNKLYLSSYAKAAVHVLGTDGFPLFWDMLGMIDWEVFASIADAAVSLSNQDDIKTIGHLIISKLTTVPTGNESPIHSSDNQDMYKQFHISASLFFIKSNCFHLLEEDDQKAIICLFSDVVSRYVADYSVISEIITFENSILTPENYDLMVVSSATVARIISPEPKEADEREMAADLLRKYFAFSRHLALIDRQLFVDGASGACQGSSSCQPKRQEYAEIACIEDENEFNTRVEQFISEAMETFVLGLEEEQEPEIAE</sequence>
<reference evidence="1" key="2">
    <citation type="journal article" date="2007" name="Science">
        <title>Draft genome sequence of the sexually transmitted pathogen Trichomonas vaginalis.</title>
        <authorList>
            <person name="Carlton J.M."/>
            <person name="Hirt R.P."/>
            <person name="Silva J.C."/>
            <person name="Delcher A.L."/>
            <person name="Schatz M."/>
            <person name="Zhao Q."/>
            <person name="Wortman J.R."/>
            <person name="Bidwell S.L."/>
            <person name="Alsmark U.C.M."/>
            <person name="Besteiro S."/>
            <person name="Sicheritz-Ponten T."/>
            <person name="Noel C.J."/>
            <person name="Dacks J.B."/>
            <person name="Foster P.G."/>
            <person name="Simillion C."/>
            <person name="Van de Peer Y."/>
            <person name="Miranda-Saavedra D."/>
            <person name="Barton G.J."/>
            <person name="Westrop G.D."/>
            <person name="Mueller S."/>
            <person name="Dessi D."/>
            <person name="Fiori P.L."/>
            <person name="Ren Q."/>
            <person name="Paulsen I."/>
            <person name="Zhang H."/>
            <person name="Bastida-Corcuera F.D."/>
            <person name="Simoes-Barbosa A."/>
            <person name="Brown M.T."/>
            <person name="Hayes R.D."/>
            <person name="Mukherjee M."/>
            <person name="Okumura C.Y."/>
            <person name="Schneider R."/>
            <person name="Smith A.J."/>
            <person name="Vanacova S."/>
            <person name="Villalvazo M."/>
            <person name="Haas B.J."/>
            <person name="Pertea M."/>
            <person name="Feldblyum T.V."/>
            <person name="Utterback T.R."/>
            <person name="Shu C.L."/>
            <person name="Osoegawa K."/>
            <person name="de Jong P.J."/>
            <person name="Hrdy I."/>
            <person name="Horvathova L."/>
            <person name="Zubacova Z."/>
            <person name="Dolezal P."/>
            <person name="Malik S.B."/>
            <person name="Logsdon J.M. Jr."/>
            <person name="Henze K."/>
            <person name="Gupta A."/>
            <person name="Wang C.C."/>
            <person name="Dunne R.L."/>
            <person name="Upcroft J.A."/>
            <person name="Upcroft P."/>
            <person name="White O."/>
            <person name="Salzberg S.L."/>
            <person name="Tang P."/>
            <person name="Chiu C.-H."/>
            <person name="Lee Y.-S."/>
            <person name="Embley T.M."/>
            <person name="Coombs G.H."/>
            <person name="Mottram J.C."/>
            <person name="Tachezy J."/>
            <person name="Fraser-Liggett C.M."/>
            <person name="Johnson P.J."/>
        </authorList>
    </citation>
    <scope>NUCLEOTIDE SEQUENCE [LARGE SCALE GENOMIC DNA]</scope>
    <source>
        <strain evidence="1">G3</strain>
    </source>
</reference>
<dbReference type="OrthoDB" id="10653904at2759"/>